<comment type="caution">
    <text evidence="2">The sequence shown here is derived from an EMBL/GenBank/DDBJ whole genome shotgun (WGS) entry which is preliminary data.</text>
</comment>
<dbReference type="InterPro" id="IPR045341">
    <property type="entry name" value="DUF6532"/>
</dbReference>
<dbReference type="Pfam" id="PF20149">
    <property type="entry name" value="DUF6532"/>
    <property type="match status" value="1"/>
</dbReference>
<protein>
    <recommendedName>
        <fullName evidence="1">DUF6532 domain-containing protein</fullName>
    </recommendedName>
</protein>
<reference evidence="2" key="1">
    <citation type="submission" date="2022-01" db="EMBL/GenBank/DDBJ databases">
        <title>Comparative genomics reveals a dynamic genome evolution in the ectomycorrhizal milk-cap (Lactarius) mushrooms.</title>
        <authorList>
            <consortium name="DOE Joint Genome Institute"/>
            <person name="Lebreton A."/>
            <person name="Tang N."/>
            <person name="Kuo A."/>
            <person name="LaButti K."/>
            <person name="Drula E."/>
            <person name="Barry K."/>
            <person name="Clum A."/>
            <person name="Lipzen A."/>
            <person name="Mousain D."/>
            <person name="Ng V."/>
            <person name="Wang R."/>
            <person name="Wang X."/>
            <person name="Dai Y."/>
            <person name="Henrissat B."/>
            <person name="Grigoriev I.V."/>
            <person name="Guerin-Laguette A."/>
            <person name="Yu F."/>
            <person name="Martin F.M."/>
        </authorList>
    </citation>
    <scope>NUCLEOTIDE SEQUENCE</scope>
    <source>
        <strain evidence="2">QP</strain>
    </source>
</reference>
<evidence type="ECO:0000259" key="1">
    <source>
        <dbReference type="Pfam" id="PF20149"/>
    </source>
</evidence>
<dbReference type="AlphaFoldDB" id="A0AAD4Q5X4"/>
<gene>
    <name evidence="2" type="ORF">EDB92DRAFT_1801571</name>
</gene>
<accession>A0AAD4Q5X4</accession>
<proteinExistence type="predicted"/>
<sequence length="70" mass="8049">EVPKAMVGLVATGYYATLSEWQAGKRRQQDFSANTFQEAYNCHITSLNAIENNRGVFYHNMMAEIYQLTR</sequence>
<dbReference type="Proteomes" id="UP001201163">
    <property type="component" value="Unassembled WGS sequence"/>
</dbReference>
<feature type="domain" description="DUF6532" evidence="1">
    <location>
        <begin position="1"/>
        <end position="49"/>
    </location>
</feature>
<name>A0AAD4Q5X4_9AGAM</name>
<evidence type="ECO:0000313" key="3">
    <source>
        <dbReference type="Proteomes" id="UP001201163"/>
    </source>
</evidence>
<keyword evidence="3" id="KW-1185">Reference proteome</keyword>
<dbReference type="EMBL" id="JAKELL010000050">
    <property type="protein sequence ID" value="KAH8987020.1"/>
    <property type="molecule type" value="Genomic_DNA"/>
</dbReference>
<feature type="non-terminal residue" evidence="2">
    <location>
        <position position="70"/>
    </location>
</feature>
<organism evidence="2 3">
    <name type="scientific">Lactarius akahatsu</name>
    <dbReference type="NCBI Taxonomy" id="416441"/>
    <lineage>
        <taxon>Eukaryota</taxon>
        <taxon>Fungi</taxon>
        <taxon>Dikarya</taxon>
        <taxon>Basidiomycota</taxon>
        <taxon>Agaricomycotina</taxon>
        <taxon>Agaricomycetes</taxon>
        <taxon>Russulales</taxon>
        <taxon>Russulaceae</taxon>
        <taxon>Lactarius</taxon>
    </lineage>
</organism>
<evidence type="ECO:0000313" key="2">
    <source>
        <dbReference type="EMBL" id="KAH8987020.1"/>
    </source>
</evidence>